<feature type="transmembrane region" description="Helical" evidence="5">
    <location>
        <begin position="227"/>
        <end position="244"/>
    </location>
</feature>
<feature type="transmembrane region" description="Helical" evidence="5">
    <location>
        <begin position="20"/>
        <end position="42"/>
    </location>
</feature>
<evidence type="ECO:0000313" key="7">
    <source>
        <dbReference type="EMBL" id="EAS49379.1"/>
    </source>
</evidence>
<evidence type="ECO:0000256" key="2">
    <source>
        <dbReference type="ARBA" id="ARBA00022692"/>
    </source>
</evidence>
<evidence type="ECO:0000259" key="6">
    <source>
        <dbReference type="PROSITE" id="PS50850"/>
    </source>
</evidence>
<sequence>MLEPSMSVVQTRSPAPQTGVFPPTRIAVALAFFVNGLVLGSWTPQVPVLAARLGIGESTLGLFILVLGLGAITAMPLIGGVLATRGSRRPVLVTQALLALALPLLVLAPTPVFAAVAIFAFGAMMGGMDVAINANAVAVERRLGRAIMSSCHGFWSVGGFVGAASGGPLIEAIGAPAHALAIGAITLVLILPVRRSIFDDGQIMTGTSEGTGGLGAIRAAARRNRPALLKGLAIGILALFAMVPEGAAIDWSAIYLRQDLGATISSSGFAFAAFSAAMAVFRFAGDSIRDRLGAVRTVRLSLVAGIGGLCAVGLAPSLGWAIAGFALLGVGLSNIVPVTFSAAGNIAGLRPGVGLAIATTLGYSGILIAPSIIGFIAEHLGFPVVFFGMSGLLVVILAMSALLAGADDRSVDAPVAVSDPAPS</sequence>
<feature type="transmembrane region" description="Helical" evidence="5">
    <location>
        <begin position="320"/>
        <end position="340"/>
    </location>
</feature>
<feature type="transmembrane region" description="Helical" evidence="5">
    <location>
        <begin position="352"/>
        <end position="376"/>
    </location>
</feature>
<dbReference type="PROSITE" id="PS50850">
    <property type="entry name" value="MFS"/>
    <property type="match status" value="1"/>
</dbReference>
<feature type="transmembrane region" description="Helical" evidence="5">
    <location>
        <begin position="297"/>
        <end position="314"/>
    </location>
</feature>
<protein>
    <submittedName>
        <fullName evidence="7">Putative transport protein</fullName>
    </submittedName>
</protein>
<dbReference type="PANTHER" id="PTHR23514">
    <property type="entry name" value="BYPASS OF STOP CODON PROTEIN 6"/>
    <property type="match status" value="1"/>
</dbReference>
<feature type="transmembrane region" description="Helical" evidence="5">
    <location>
        <begin position="173"/>
        <end position="193"/>
    </location>
</feature>
<keyword evidence="4 5" id="KW-0472">Membrane</keyword>
<dbReference type="EMBL" id="AAPJ01000005">
    <property type="protein sequence ID" value="EAS49379.1"/>
    <property type="molecule type" value="Genomic_DNA"/>
</dbReference>
<evidence type="ECO:0000313" key="8">
    <source>
        <dbReference type="Proteomes" id="UP000000321"/>
    </source>
</evidence>
<dbReference type="GO" id="GO:0016020">
    <property type="term" value="C:membrane"/>
    <property type="evidence" value="ECO:0007669"/>
    <property type="project" value="UniProtKB-SubCell"/>
</dbReference>
<keyword evidence="8" id="KW-1185">Reference proteome</keyword>
<dbReference type="InterPro" id="IPR020846">
    <property type="entry name" value="MFS_dom"/>
</dbReference>
<evidence type="ECO:0000256" key="4">
    <source>
        <dbReference type="ARBA" id="ARBA00023136"/>
    </source>
</evidence>
<accession>Q1YG46</accession>
<dbReference type="BioCyc" id="AURANTIMONAS:SI859A1_02982-MONOMER"/>
<evidence type="ECO:0000256" key="3">
    <source>
        <dbReference type="ARBA" id="ARBA00022989"/>
    </source>
</evidence>
<feature type="transmembrane region" description="Helical" evidence="5">
    <location>
        <begin position="264"/>
        <end position="285"/>
    </location>
</feature>
<keyword evidence="2 5" id="KW-0812">Transmembrane</keyword>
<proteinExistence type="predicted"/>
<feature type="domain" description="Major facilitator superfamily (MFS) profile" evidence="6">
    <location>
        <begin position="231"/>
        <end position="423"/>
    </location>
</feature>
<dbReference type="PANTHER" id="PTHR23514:SF13">
    <property type="entry name" value="INNER MEMBRANE PROTEIN YBJJ"/>
    <property type="match status" value="1"/>
</dbReference>
<evidence type="ECO:0000256" key="1">
    <source>
        <dbReference type="ARBA" id="ARBA00004141"/>
    </source>
</evidence>
<dbReference type="InterPro" id="IPR011701">
    <property type="entry name" value="MFS"/>
</dbReference>
<comment type="subcellular location">
    <subcellularLocation>
        <location evidence="1">Membrane</location>
        <topology evidence="1">Multi-pass membrane protein</topology>
    </subcellularLocation>
</comment>
<feature type="transmembrane region" description="Helical" evidence="5">
    <location>
        <begin position="90"/>
        <end position="108"/>
    </location>
</feature>
<evidence type="ECO:0000256" key="5">
    <source>
        <dbReference type="SAM" id="Phobius"/>
    </source>
</evidence>
<dbReference type="InterPro" id="IPR036259">
    <property type="entry name" value="MFS_trans_sf"/>
</dbReference>
<name>Q1YG46_AURMS</name>
<dbReference type="HOGENOM" id="CLU_035309_1_1_5"/>
<dbReference type="AlphaFoldDB" id="Q1YG46"/>
<comment type="caution">
    <text evidence="7">The sequence shown here is derived from an EMBL/GenBank/DDBJ whole genome shotgun (WGS) entry which is preliminary data.</text>
</comment>
<gene>
    <name evidence="7" type="ORF">SI859A1_02982</name>
</gene>
<reference evidence="7 8" key="1">
    <citation type="journal article" date="2008" name="Appl. Environ. Microbiol.">
        <title>Genomic insights into Mn(II) oxidation by the marine alphaproteobacterium Aurantimonas sp. strain SI85-9A1.</title>
        <authorList>
            <person name="Dick G.J."/>
            <person name="Podell S."/>
            <person name="Johnson H.A."/>
            <person name="Rivera-Espinoza Y."/>
            <person name="Bernier-Latmani R."/>
            <person name="McCarthy J.K."/>
            <person name="Torpey J.W."/>
            <person name="Clement B.G."/>
            <person name="Gaasterland T."/>
            <person name="Tebo B.M."/>
        </authorList>
    </citation>
    <scope>NUCLEOTIDE SEQUENCE [LARGE SCALE GENOMIC DNA]</scope>
    <source>
        <strain evidence="7 8">SI85-9A1</strain>
    </source>
</reference>
<dbReference type="Proteomes" id="UP000000321">
    <property type="component" value="Unassembled WGS sequence"/>
</dbReference>
<dbReference type="CDD" id="cd17393">
    <property type="entry name" value="MFS_MosC_like"/>
    <property type="match status" value="1"/>
</dbReference>
<feature type="transmembrane region" description="Helical" evidence="5">
    <location>
        <begin position="382"/>
        <end position="404"/>
    </location>
</feature>
<dbReference type="Gene3D" id="1.20.1250.20">
    <property type="entry name" value="MFS general substrate transporter like domains"/>
    <property type="match status" value="2"/>
</dbReference>
<keyword evidence="3 5" id="KW-1133">Transmembrane helix</keyword>
<dbReference type="SUPFAM" id="SSF103473">
    <property type="entry name" value="MFS general substrate transporter"/>
    <property type="match status" value="1"/>
</dbReference>
<dbReference type="GO" id="GO:0022857">
    <property type="term" value="F:transmembrane transporter activity"/>
    <property type="evidence" value="ECO:0007669"/>
    <property type="project" value="InterPro"/>
</dbReference>
<feature type="transmembrane region" description="Helical" evidence="5">
    <location>
        <begin position="62"/>
        <end position="83"/>
    </location>
</feature>
<dbReference type="InterPro" id="IPR051788">
    <property type="entry name" value="MFS_Transporter"/>
</dbReference>
<dbReference type="Pfam" id="PF07690">
    <property type="entry name" value="MFS_1"/>
    <property type="match status" value="2"/>
</dbReference>
<organism evidence="7 8">
    <name type="scientific">Aurantimonas manganoxydans (strain ATCC BAA-1229 / DSM 21871 / SI85-9A1)</name>
    <dbReference type="NCBI Taxonomy" id="287752"/>
    <lineage>
        <taxon>Bacteria</taxon>
        <taxon>Pseudomonadati</taxon>
        <taxon>Pseudomonadota</taxon>
        <taxon>Alphaproteobacteria</taxon>
        <taxon>Hyphomicrobiales</taxon>
        <taxon>Aurantimonadaceae</taxon>
        <taxon>Aurantimonas</taxon>
    </lineage>
</organism>